<dbReference type="InterPro" id="IPR007366">
    <property type="entry name" value="DUF432"/>
</dbReference>
<name>A0A401H873_AERPX</name>
<evidence type="ECO:0000313" key="1">
    <source>
        <dbReference type="EMBL" id="GBF08676.1"/>
    </source>
</evidence>
<evidence type="ECO:0000313" key="2">
    <source>
        <dbReference type="Proteomes" id="UP000291213"/>
    </source>
</evidence>
<dbReference type="OrthoDB" id="18610at2157"/>
<organism evidence="1 2">
    <name type="scientific">Aeropyrum pernix</name>
    <dbReference type="NCBI Taxonomy" id="56636"/>
    <lineage>
        <taxon>Archaea</taxon>
        <taxon>Thermoproteota</taxon>
        <taxon>Thermoprotei</taxon>
        <taxon>Desulfurococcales</taxon>
        <taxon>Desulfurococcaceae</taxon>
        <taxon>Aeropyrum</taxon>
    </lineage>
</organism>
<comment type="caution">
    <text evidence="1">The sequence shown here is derived from an EMBL/GenBank/DDBJ whole genome shotgun (WGS) entry which is preliminary data.</text>
</comment>
<proteinExistence type="predicted"/>
<dbReference type="EMBL" id="BDMD01000016">
    <property type="protein sequence ID" value="GBF08676.1"/>
    <property type="molecule type" value="Genomic_DNA"/>
</dbReference>
<dbReference type="Proteomes" id="UP000291213">
    <property type="component" value="Unassembled WGS sequence"/>
</dbReference>
<dbReference type="Pfam" id="PF04254">
    <property type="entry name" value="DUF432"/>
    <property type="match status" value="1"/>
</dbReference>
<protein>
    <recommendedName>
        <fullName evidence="3">DUF432 domain-containing protein</fullName>
    </recommendedName>
</protein>
<evidence type="ECO:0008006" key="3">
    <source>
        <dbReference type="Google" id="ProtNLM"/>
    </source>
</evidence>
<accession>A0A401H873</accession>
<sequence>MATGYGVPLEKGEHRFGSSMVVVETAGDGLVRYMREVDGGGRVELLFDGSVDLLPVPMYPIFKPLYVTRFILLQIEPRIVVSPGSERTFYTLIPVDTAIYAFPGDEPTIVDVIPMDDKPSLVLYGPPESGVVARLAICRVSPRPLEPSLGRALARIVVKNISGAPVTLSRILLDSAPLKLYFERGTWRAYTQELAVEVERYRGVVMYRQPFMEGTVPISDPPEVRPPRFFQRTDMMWGV</sequence>
<dbReference type="RefSeq" id="WP_131159730.1">
    <property type="nucleotide sequence ID" value="NZ_BDMD01000016.1"/>
</dbReference>
<reference evidence="1 2" key="1">
    <citation type="submission" date="2017-02" db="EMBL/GenBank/DDBJ databases">
        <title>isolation and characterization of a novel temperate virus Aeropyrum globular virus 1 infecting hyperthermophilic archaeon Aeropyrum.</title>
        <authorList>
            <person name="Yumiya M."/>
            <person name="Yoshida T."/>
            <person name="Sako Y."/>
        </authorList>
    </citation>
    <scope>NUCLEOTIDE SEQUENCE [LARGE SCALE GENOMIC DNA]</scope>
    <source>
        <strain evidence="1 2">YK1-12-2013</strain>
    </source>
</reference>
<dbReference type="AlphaFoldDB" id="A0A401H873"/>
<gene>
    <name evidence="1" type="ORF">apy_04010</name>
</gene>